<dbReference type="SUPFAM" id="SSF54060">
    <property type="entry name" value="His-Me finger endonucleases"/>
    <property type="match status" value="1"/>
</dbReference>
<gene>
    <name evidence="13" type="ORF">SRCM100623_02818</name>
</gene>
<keyword evidence="4 9" id="KW-0479">Metal-binding</keyword>
<dbReference type="EMBL" id="LYUD01000157">
    <property type="protein sequence ID" value="OAZ61166.1"/>
    <property type="molecule type" value="Genomic_DNA"/>
</dbReference>
<evidence type="ECO:0000313" key="14">
    <source>
        <dbReference type="Proteomes" id="UP000093796"/>
    </source>
</evidence>
<protein>
    <recommendedName>
        <fullName evidence="10">Endonuclease</fullName>
        <ecNumber evidence="10">3.1.30.-</ecNumber>
    </recommendedName>
</protein>
<dbReference type="InterPro" id="IPR018524">
    <property type="entry name" value="DNA/RNA_endonuclease_AS"/>
</dbReference>
<feature type="domain" description="DNA/RNA non-specific endonuclease/pyrophosphatase/phosphodiesterase" evidence="12">
    <location>
        <begin position="43"/>
        <end position="233"/>
    </location>
</feature>
<sequence length="283" mass="31007">MFLFLIYDVQVDWAYGKETCSNLFFAGESPTLEGEFGHGTVLCNTAYAVMDSPVTKGPIWSAEYIVEENLEVAARTKREGYFYPDARLPAGSRGELADWKHSGWDRGHLSPSGDFAGLAAQQESYALSNVVPQAPGLNRGAWEGIEAAVRGLANAEGELYVVTGVLFSHERPSVGTDRVMIPSGMWKAVYDPIAEGAAVYVCANTNQPDCKIVSLEVLSRWAGIDVFPSLAVSIKQHIMPMPAIEESPYAASVRTEQSRANGFSWNDRRVKEVLRLLQKALGR</sequence>
<accession>A0A1A0CEW1</accession>
<dbReference type="PANTHER" id="PTHR13966:SF5">
    <property type="entry name" value="ENDONUCLEASE G, MITOCHONDRIAL"/>
    <property type="match status" value="1"/>
</dbReference>
<dbReference type="GO" id="GO:0016787">
    <property type="term" value="F:hydrolase activity"/>
    <property type="evidence" value="ECO:0007669"/>
    <property type="project" value="UniProtKB-KW"/>
</dbReference>
<feature type="binding site" evidence="9">
    <location>
        <position position="138"/>
    </location>
    <ligand>
        <name>Mg(2+)</name>
        <dbReference type="ChEBI" id="CHEBI:18420"/>
        <note>catalytic</note>
    </ligand>
</feature>
<keyword evidence="6 10" id="KW-0378">Hydrolase</keyword>
<dbReference type="InterPro" id="IPR020821">
    <property type="entry name" value="ENPP1-3/EXOG-like_nuc-like"/>
</dbReference>
<name>A0A1A0CEW1_ACEPA</name>
<dbReference type="SMART" id="SM00892">
    <property type="entry name" value="Endonuclease_NS"/>
    <property type="match status" value="1"/>
</dbReference>
<dbReference type="Gene3D" id="3.40.570.10">
    <property type="entry name" value="Extracellular Endonuclease, subunit A"/>
    <property type="match status" value="1"/>
</dbReference>
<reference evidence="13 14" key="1">
    <citation type="submission" date="2016-05" db="EMBL/GenBank/DDBJ databases">
        <title>Genome sequencing of Acetobacter pasteurianus strain SRCM100623.</title>
        <authorList>
            <person name="Song Y.R."/>
        </authorList>
    </citation>
    <scope>NUCLEOTIDE SEQUENCE [LARGE SCALE GENOMIC DNA]</scope>
    <source>
        <strain evidence="13 14">SRCM100623</strain>
    </source>
</reference>
<evidence type="ECO:0000256" key="6">
    <source>
        <dbReference type="ARBA" id="ARBA00022801"/>
    </source>
</evidence>
<keyword evidence="5 10" id="KW-0255">Endonuclease</keyword>
<dbReference type="OrthoDB" id="9811262at2"/>
<dbReference type="GO" id="GO:0003676">
    <property type="term" value="F:nucleic acid binding"/>
    <property type="evidence" value="ECO:0007669"/>
    <property type="project" value="InterPro"/>
</dbReference>
<comment type="similarity">
    <text evidence="2 10">Belongs to the DNA/RNA non-specific endonuclease family.</text>
</comment>
<dbReference type="InterPro" id="IPR044929">
    <property type="entry name" value="DNA/RNA_non-sp_Endonuclease_sf"/>
</dbReference>
<feature type="domain" description="ENPP1-3/EXOG-like endonuclease/phosphodiesterase" evidence="11">
    <location>
        <begin position="44"/>
        <end position="233"/>
    </location>
</feature>
<dbReference type="RefSeq" id="WP_064776489.1">
    <property type="nucleotide sequence ID" value="NZ_LYUD01000157.1"/>
</dbReference>
<keyword evidence="7" id="KW-0460">Magnesium</keyword>
<evidence type="ECO:0000256" key="2">
    <source>
        <dbReference type="ARBA" id="ARBA00010052"/>
    </source>
</evidence>
<comment type="cofactor">
    <cofactor evidence="1 10">
        <name>Mg(2+)</name>
        <dbReference type="ChEBI" id="CHEBI:18420"/>
    </cofactor>
</comment>
<dbReference type="InterPro" id="IPR001604">
    <property type="entry name" value="Endo_G_ENPP1-like_dom"/>
</dbReference>
<evidence type="ECO:0000256" key="4">
    <source>
        <dbReference type="ARBA" id="ARBA00022723"/>
    </source>
</evidence>
<dbReference type="EC" id="3.1.30.-" evidence="10"/>
<evidence type="ECO:0000256" key="7">
    <source>
        <dbReference type="ARBA" id="ARBA00022842"/>
    </source>
</evidence>
<dbReference type="PROSITE" id="PS01070">
    <property type="entry name" value="NUCLEASE_NON_SPEC"/>
    <property type="match status" value="1"/>
</dbReference>
<organism evidence="13 14">
    <name type="scientific">Acetobacter pasteurianus</name>
    <name type="common">Acetobacter turbidans</name>
    <dbReference type="NCBI Taxonomy" id="438"/>
    <lineage>
        <taxon>Bacteria</taxon>
        <taxon>Pseudomonadati</taxon>
        <taxon>Pseudomonadota</taxon>
        <taxon>Alphaproteobacteria</taxon>
        <taxon>Acetobacterales</taxon>
        <taxon>Acetobacteraceae</taxon>
        <taxon>Acetobacter</taxon>
    </lineage>
</organism>
<dbReference type="PATRIC" id="fig|438.15.peg.3111"/>
<comment type="caution">
    <text evidence="13">The sequence shown here is derived from an EMBL/GenBank/DDBJ whole genome shotgun (WGS) entry which is preliminary data.</text>
</comment>
<dbReference type="Pfam" id="PF01223">
    <property type="entry name" value="Endonuclease_NS"/>
    <property type="match status" value="1"/>
</dbReference>
<keyword evidence="3 10" id="KW-0540">Nuclease</keyword>
<evidence type="ECO:0000259" key="12">
    <source>
        <dbReference type="SMART" id="SM00892"/>
    </source>
</evidence>
<dbReference type="SMART" id="SM00477">
    <property type="entry name" value="NUC"/>
    <property type="match status" value="1"/>
</dbReference>
<dbReference type="Proteomes" id="UP000093796">
    <property type="component" value="Unassembled WGS sequence"/>
</dbReference>
<dbReference type="GO" id="GO:0046872">
    <property type="term" value="F:metal ion binding"/>
    <property type="evidence" value="ECO:0007669"/>
    <property type="project" value="UniProtKB-KW"/>
</dbReference>
<dbReference type="InterPro" id="IPR040255">
    <property type="entry name" value="Non-specific_endonuclease"/>
</dbReference>
<feature type="active site" description="Proton acceptor" evidence="8">
    <location>
        <position position="108"/>
    </location>
</feature>
<evidence type="ECO:0000256" key="1">
    <source>
        <dbReference type="ARBA" id="ARBA00001946"/>
    </source>
</evidence>
<dbReference type="GO" id="GO:0004519">
    <property type="term" value="F:endonuclease activity"/>
    <property type="evidence" value="ECO:0007669"/>
    <property type="project" value="UniProtKB-UniRule"/>
</dbReference>
<dbReference type="AlphaFoldDB" id="A0A1A0CEW1"/>
<evidence type="ECO:0000256" key="3">
    <source>
        <dbReference type="ARBA" id="ARBA00022722"/>
    </source>
</evidence>
<evidence type="ECO:0000313" key="13">
    <source>
        <dbReference type="EMBL" id="OAZ61166.1"/>
    </source>
</evidence>
<dbReference type="PANTHER" id="PTHR13966">
    <property type="entry name" value="ENDONUCLEASE RELATED"/>
    <property type="match status" value="1"/>
</dbReference>
<evidence type="ECO:0000256" key="9">
    <source>
        <dbReference type="PIRSR" id="PIRSR640255-2"/>
    </source>
</evidence>
<evidence type="ECO:0000259" key="11">
    <source>
        <dbReference type="SMART" id="SM00477"/>
    </source>
</evidence>
<proteinExistence type="inferred from homology"/>
<dbReference type="InterPro" id="IPR044925">
    <property type="entry name" value="His-Me_finger_sf"/>
</dbReference>
<evidence type="ECO:0000256" key="8">
    <source>
        <dbReference type="PIRSR" id="PIRSR640255-1"/>
    </source>
</evidence>
<evidence type="ECO:0000256" key="10">
    <source>
        <dbReference type="RuleBase" id="RU366055"/>
    </source>
</evidence>
<evidence type="ECO:0000256" key="5">
    <source>
        <dbReference type="ARBA" id="ARBA00022759"/>
    </source>
</evidence>